<accession>A0A420WF37</accession>
<dbReference type="Proteomes" id="UP000282211">
    <property type="component" value="Unassembled WGS sequence"/>
</dbReference>
<dbReference type="Gene3D" id="3.90.1530.10">
    <property type="entry name" value="Conserved hypothetical protein from pyrococcus furiosus pfu- 392566-001, ParB domain"/>
    <property type="match status" value="1"/>
</dbReference>
<comment type="caution">
    <text evidence="1">The sequence shown here is derived from an EMBL/GenBank/DDBJ whole genome shotgun (WGS) entry which is preliminary data.</text>
</comment>
<dbReference type="PANTHER" id="PTHR33375">
    <property type="entry name" value="CHROMOSOME-PARTITIONING PROTEIN PARB-RELATED"/>
    <property type="match status" value="1"/>
</dbReference>
<dbReference type="OrthoDB" id="9813122at2"/>
<dbReference type="CDD" id="cd16387">
    <property type="entry name" value="ParB_N_Srx"/>
    <property type="match status" value="1"/>
</dbReference>
<dbReference type="InterPro" id="IPR050336">
    <property type="entry name" value="Chromosome_partition/occlusion"/>
</dbReference>
<organism evidence="1 2">
    <name type="scientific">Litorimonas taeanensis</name>
    <dbReference type="NCBI Taxonomy" id="568099"/>
    <lineage>
        <taxon>Bacteria</taxon>
        <taxon>Pseudomonadati</taxon>
        <taxon>Pseudomonadota</taxon>
        <taxon>Alphaproteobacteria</taxon>
        <taxon>Maricaulales</taxon>
        <taxon>Robiginitomaculaceae</taxon>
    </lineage>
</organism>
<dbReference type="EMBL" id="RBII01000002">
    <property type="protein sequence ID" value="RKQ69579.1"/>
    <property type="molecule type" value="Genomic_DNA"/>
</dbReference>
<name>A0A420WF37_9PROT</name>
<evidence type="ECO:0000313" key="1">
    <source>
        <dbReference type="EMBL" id="RKQ69579.1"/>
    </source>
</evidence>
<keyword evidence="2" id="KW-1185">Reference proteome</keyword>
<dbReference type="AlphaFoldDB" id="A0A420WF37"/>
<reference evidence="1 2" key="1">
    <citation type="submission" date="2018-10" db="EMBL/GenBank/DDBJ databases">
        <title>Genomic Encyclopedia of Type Strains, Phase IV (KMG-IV): sequencing the most valuable type-strain genomes for metagenomic binning, comparative biology and taxonomic classification.</title>
        <authorList>
            <person name="Goeker M."/>
        </authorList>
    </citation>
    <scope>NUCLEOTIDE SEQUENCE [LARGE SCALE GENOMIC DNA]</scope>
    <source>
        <strain evidence="1 2">DSM 22008</strain>
    </source>
</reference>
<sequence>MHMTELNRAPLSAYKSLHSAILCGETLNEVKQIERSIARFGLLSPIVVTAVYDQLIVVDGKKRLAAIKRMTFAGTLPRSLQHIPYIFVHKAKKADMNSTSALAPRQVYKAVMELKEEGKALEDIADTLYLCRRIILDVINLSRLFPAIRETYFNGGLNFDQARAYASVPDHRDQIALLGSLGPQAKPETILNAIKGWRAEAKPADAKPAPALVIPLTDYLPAAVNSVEFIAAGAPEKVEQYVA</sequence>
<dbReference type="GO" id="GO:0007059">
    <property type="term" value="P:chromosome segregation"/>
    <property type="evidence" value="ECO:0007669"/>
    <property type="project" value="TreeGrafter"/>
</dbReference>
<dbReference type="InterPro" id="IPR036086">
    <property type="entry name" value="ParB/Sulfiredoxin_sf"/>
</dbReference>
<dbReference type="SUPFAM" id="SSF109709">
    <property type="entry name" value="KorB DNA-binding domain-like"/>
    <property type="match status" value="1"/>
</dbReference>
<proteinExistence type="predicted"/>
<dbReference type="PANTHER" id="PTHR33375:SF7">
    <property type="entry name" value="CHROMOSOME 2-PARTITIONING PROTEIN PARB-RELATED"/>
    <property type="match status" value="1"/>
</dbReference>
<gene>
    <name evidence="1" type="ORF">DES40_2380</name>
</gene>
<protein>
    <submittedName>
        <fullName evidence="1">ParB-like nuclease family protein</fullName>
    </submittedName>
</protein>
<dbReference type="GO" id="GO:0005694">
    <property type="term" value="C:chromosome"/>
    <property type="evidence" value="ECO:0007669"/>
    <property type="project" value="TreeGrafter"/>
</dbReference>
<dbReference type="SUPFAM" id="SSF110849">
    <property type="entry name" value="ParB/Sulfiredoxin"/>
    <property type="match status" value="1"/>
</dbReference>
<evidence type="ECO:0000313" key="2">
    <source>
        <dbReference type="Proteomes" id="UP000282211"/>
    </source>
</evidence>
<dbReference type="InParanoid" id="A0A420WF37"/>